<reference evidence="2 3" key="1">
    <citation type="submission" date="2020-07" db="EMBL/GenBank/DDBJ databases">
        <authorList>
            <person name="Criscuolo A."/>
        </authorList>
    </citation>
    <scope>NUCLEOTIDE SEQUENCE [LARGE SCALE GENOMIC DNA]</scope>
    <source>
        <strain evidence="3">CIP 111030</strain>
    </source>
</reference>
<proteinExistence type="inferred from homology"/>
<organism evidence="2 3">
    <name type="scientific">Phocicoccus schoeneichii</name>
    <dbReference type="NCBI Taxonomy" id="1812261"/>
    <lineage>
        <taxon>Bacteria</taxon>
        <taxon>Bacillati</taxon>
        <taxon>Bacillota</taxon>
        <taxon>Bacilli</taxon>
        <taxon>Bacillales</taxon>
        <taxon>Salinicoccaceae</taxon>
        <taxon>Phocicoccus</taxon>
    </lineage>
</organism>
<dbReference type="AlphaFoldDB" id="A0A6V7RFM9"/>
<sequence length="206" mass="24075">MTKYKFTKRDFDVFKIEGLENRMEELIEITRPKLENLGEDLTPFLTELTGEAHFPHVAKHARRTINPPDDTWVAFSTNKRGYKMLPNFQIGLFKDHAFVQYGIIYEAPGKQYASKIWMKQIDDIESLGKDFFITLDHMKPDKLLLSDIDEAEIKKGLERLAHVKKGEFLIGKIYYPDSDALKTDNSFLEDIKETFKILSKFYINND</sequence>
<dbReference type="InterPro" id="IPR009403">
    <property type="entry name" value="UPF0637"/>
</dbReference>
<dbReference type="RefSeq" id="WP_186086841.1">
    <property type="nucleotide sequence ID" value="NZ_BMDB01000001.1"/>
</dbReference>
<dbReference type="SUPFAM" id="SSF142913">
    <property type="entry name" value="YktB/PF0168-like"/>
    <property type="match status" value="1"/>
</dbReference>
<gene>
    <name evidence="2" type="ORF">JEOSCH030_00900</name>
</gene>
<evidence type="ECO:0000313" key="3">
    <source>
        <dbReference type="Proteomes" id="UP000521032"/>
    </source>
</evidence>
<keyword evidence="3" id="KW-1185">Reference proteome</keyword>
<dbReference type="PIRSF" id="PIRSF021332">
    <property type="entry name" value="DUF1054"/>
    <property type="match status" value="1"/>
</dbReference>
<protein>
    <recommendedName>
        <fullName evidence="1">UPF0637 protein JEOSCH030_00900</fullName>
    </recommendedName>
</protein>
<dbReference type="Proteomes" id="UP000521032">
    <property type="component" value="Unassembled WGS sequence"/>
</dbReference>
<dbReference type="Gene3D" id="3.30.930.20">
    <property type="entry name" value="Protein of unknown function DUF1054"/>
    <property type="match status" value="1"/>
</dbReference>
<evidence type="ECO:0000256" key="1">
    <source>
        <dbReference type="HAMAP-Rule" id="MF_01851"/>
    </source>
</evidence>
<comment type="caution">
    <text evidence="2">The sequence shown here is derived from an EMBL/GenBank/DDBJ whole genome shotgun (WGS) entry which is preliminary data.</text>
</comment>
<dbReference type="Pfam" id="PF06335">
    <property type="entry name" value="DUF1054"/>
    <property type="match status" value="1"/>
</dbReference>
<dbReference type="InterPro" id="IPR053707">
    <property type="entry name" value="UPF0637_domain_sf"/>
</dbReference>
<dbReference type="HAMAP" id="MF_01851">
    <property type="entry name" value="UPF0637"/>
    <property type="match status" value="1"/>
</dbReference>
<evidence type="ECO:0000313" key="2">
    <source>
        <dbReference type="EMBL" id="CAD2075748.1"/>
    </source>
</evidence>
<name>A0A6V7RFM9_9BACL</name>
<accession>A0A6V7RFM9</accession>
<comment type="similarity">
    <text evidence="1">Belongs to the UPF0637 family.</text>
</comment>
<dbReference type="EMBL" id="CAJEWE010000010">
    <property type="protein sequence ID" value="CAD2075748.1"/>
    <property type="molecule type" value="Genomic_DNA"/>
</dbReference>